<dbReference type="Pfam" id="PF00392">
    <property type="entry name" value="GntR"/>
    <property type="match status" value="1"/>
</dbReference>
<name>A0A840SHC7_9RHOB</name>
<dbReference type="PANTHER" id="PTHR43537:SF5">
    <property type="entry name" value="UXU OPERON TRANSCRIPTIONAL REGULATOR"/>
    <property type="match status" value="1"/>
</dbReference>
<dbReference type="Gene3D" id="1.20.120.530">
    <property type="entry name" value="GntR ligand-binding domain-like"/>
    <property type="match status" value="1"/>
</dbReference>
<evidence type="ECO:0000259" key="4">
    <source>
        <dbReference type="PROSITE" id="PS50949"/>
    </source>
</evidence>
<reference evidence="5 6" key="1">
    <citation type="submission" date="2020-08" db="EMBL/GenBank/DDBJ databases">
        <title>Genomic Encyclopedia of Type Strains, Phase IV (KMG-IV): sequencing the most valuable type-strain genomes for metagenomic binning, comparative biology and taxonomic classification.</title>
        <authorList>
            <person name="Goeker M."/>
        </authorList>
    </citation>
    <scope>NUCLEOTIDE SEQUENCE [LARGE SCALE GENOMIC DNA]</scope>
    <source>
        <strain evidence="5 6">DSM 101730</strain>
    </source>
</reference>
<keyword evidence="2 5" id="KW-0238">DNA-binding</keyword>
<dbReference type="PROSITE" id="PS50949">
    <property type="entry name" value="HTH_GNTR"/>
    <property type="match status" value="1"/>
</dbReference>
<keyword evidence="6" id="KW-1185">Reference proteome</keyword>
<organism evidence="5 6">
    <name type="scientific">Amaricoccus macauensis</name>
    <dbReference type="NCBI Taxonomy" id="57001"/>
    <lineage>
        <taxon>Bacteria</taxon>
        <taxon>Pseudomonadati</taxon>
        <taxon>Pseudomonadota</taxon>
        <taxon>Alphaproteobacteria</taxon>
        <taxon>Rhodobacterales</taxon>
        <taxon>Paracoccaceae</taxon>
        <taxon>Amaricoccus</taxon>
    </lineage>
</organism>
<dbReference type="InterPro" id="IPR011711">
    <property type="entry name" value="GntR_C"/>
</dbReference>
<dbReference type="SUPFAM" id="SSF48008">
    <property type="entry name" value="GntR ligand-binding domain-like"/>
    <property type="match status" value="1"/>
</dbReference>
<dbReference type="Proteomes" id="UP000549457">
    <property type="component" value="Unassembled WGS sequence"/>
</dbReference>
<dbReference type="PANTHER" id="PTHR43537">
    <property type="entry name" value="TRANSCRIPTIONAL REGULATOR, GNTR FAMILY"/>
    <property type="match status" value="1"/>
</dbReference>
<evidence type="ECO:0000256" key="2">
    <source>
        <dbReference type="ARBA" id="ARBA00023125"/>
    </source>
</evidence>
<dbReference type="AlphaFoldDB" id="A0A840SHC7"/>
<dbReference type="InterPro" id="IPR036388">
    <property type="entry name" value="WH-like_DNA-bd_sf"/>
</dbReference>
<sequence>MEADLCDRLGVSRGTVRAALLDLTHEGLVERIANRGARVRDISVEEVLQLTDVSLAVECLCVVLAAERITAPEIIQLRALGEELKVRAALNDVIAFGRTTRRIFNLYLSISGQLVAQELLERLHERNAGHRSRLLCRPGRAQVALPQWLAVIDAICRRDPDAAQAALRALATSVKEAMVAQSQEASGARATARA</sequence>
<dbReference type="EMBL" id="JACHFM010000002">
    <property type="protein sequence ID" value="MBB5222409.1"/>
    <property type="molecule type" value="Genomic_DNA"/>
</dbReference>
<accession>A0A840SHC7</accession>
<evidence type="ECO:0000256" key="1">
    <source>
        <dbReference type="ARBA" id="ARBA00023015"/>
    </source>
</evidence>
<dbReference type="InterPro" id="IPR008920">
    <property type="entry name" value="TF_FadR/GntR_C"/>
</dbReference>
<dbReference type="GO" id="GO:0003700">
    <property type="term" value="F:DNA-binding transcription factor activity"/>
    <property type="evidence" value="ECO:0007669"/>
    <property type="project" value="InterPro"/>
</dbReference>
<gene>
    <name evidence="5" type="ORF">HNP73_002345</name>
</gene>
<feature type="domain" description="HTH gntR-type" evidence="4">
    <location>
        <begin position="1"/>
        <end position="42"/>
    </location>
</feature>
<dbReference type="GO" id="GO:0003677">
    <property type="term" value="F:DNA binding"/>
    <property type="evidence" value="ECO:0007669"/>
    <property type="project" value="UniProtKB-KW"/>
</dbReference>
<dbReference type="Pfam" id="PF07729">
    <property type="entry name" value="FCD"/>
    <property type="match status" value="1"/>
</dbReference>
<dbReference type="SUPFAM" id="SSF46785">
    <property type="entry name" value="Winged helix' DNA-binding domain"/>
    <property type="match status" value="1"/>
</dbReference>
<evidence type="ECO:0000256" key="3">
    <source>
        <dbReference type="ARBA" id="ARBA00023163"/>
    </source>
</evidence>
<dbReference type="SMART" id="SM00895">
    <property type="entry name" value="FCD"/>
    <property type="match status" value="1"/>
</dbReference>
<dbReference type="InterPro" id="IPR000524">
    <property type="entry name" value="Tscrpt_reg_HTH_GntR"/>
</dbReference>
<dbReference type="InterPro" id="IPR036390">
    <property type="entry name" value="WH_DNA-bd_sf"/>
</dbReference>
<evidence type="ECO:0000313" key="5">
    <source>
        <dbReference type="EMBL" id="MBB5222409.1"/>
    </source>
</evidence>
<comment type="caution">
    <text evidence="5">The sequence shown here is derived from an EMBL/GenBank/DDBJ whole genome shotgun (WGS) entry which is preliminary data.</text>
</comment>
<evidence type="ECO:0000313" key="6">
    <source>
        <dbReference type="Proteomes" id="UP000549457"/>
    </source>
</evidence>
<keyword evidence="1" id="KW-0805">Transcription regulation</keyword>
<dbReference type="Gene3D" id="1.10.10.10">
    <property type="entry name" value="Winged helix-like DNA-binding domain superfamily/Winged helix DNA-binding domain"/>
    <property type="match status" value="1"/>
</dbReference>
<keyword evidence="3" id="KW-0804">Transcription</keyword>
<protein>
    <submittedName>
        <fullName evidence="5">DNA-binding GntR family transcriptional regulator</fullName>
    </submittedName>
</protein>
<proteinExistence type="predicted"/>